<sequence length="183" mass="21244">MKDVNIRSVRFSVALDEKFEKIARKLGRTKRLLFAQMVDYFYKTKKDPTDLNDDLLKNTLVKNHQQYIGFIRAQENMLLVPIKVEVDKVSRSQRDIIERFNSEILKHNALVLSGQKSHVLAMAEMEKSVALLVKKTKDADVLKAQFLFLLEEYISARESLGMRASAKDRQELGNKFKDQVRLL</sequence>
<keyword evidence="2" id="KW-1185">Reference proteome</keyword>
<dbReference type="AlphaFoldDB" id="A0A317F1K9"/>
<dbReference type="Proteomes" id="UP000245391">
    <property type="component" value="Unassembled WGS sequence"/>
</dbReference>
<proteinExistence type="predicted"/>
<dbReference type="EMBL" id="QGNY01000002">
    <property type="protein sequence ID" value="PWS32655.1"/>
    <property type="molecule type" value="Genomic_DNA"/>
</dbReference>
<dbReference type="NCBIfam" id="NF041200">
    <property type="entry name" value="mob_BfmA_Nterm"/>
    <property type="match status" value="1"/>
</dbReference>
<evidence type="ECO:0000313" key="2">
    <source>
        <dbReference type="Proteomes" id="UP000245391"/>
    </source>
</evidence>
<organism evidence="1 2">
    <name type="scientific">Pedobacter paludis</name>
    <dbReference type="NCBI Taxonomy" id="2203212"/>
    <lineage>
        <taxon>Bacteria</taxon>
        <taxon>Pseudomonadati</taxon>
        <taxon>Bacteroidota</taxon>
        <taxon>Sphingobacteriia</taxon>
        <taxon>Sphingobacteriales</taxon>
        <taxon>Sphingobacteriaceae</taxon>
        <taxon>Pedobacter</taxon>
    </lineage>
</organism>
<name>A0A317F1K9_9SPHI</name>
<dbReference type="OrthoDB" id="944975at2"/>
<dbReference type="RefSeq" id="WP_109928827.1">
    <property type="nucleotide sequence ID" value="NZ_QGNY01000002.1"/>
</dbReference>
<evidence type="ECO:0000313" key="1">
    <source>
        <dbReference type="EMBL" id="PWS32655.1"/>
    </source>
</evidence>
<reference evidence="2" key="1">
    <citation type="submission" date="2018-05" db="EMBL/GenBank/DDBJ databases">
        <title>Pedobacter paludis sp. nov., isolated from wetland soil.</title>
        <authorList>
            <person name="Zhang Y."/>
        </authorList>
    </citation>
    <scope>NUCLEOTIDE SEQUENCE [LARGE SCALE GENOMIC DNA]</scope>
    <source>
        <strain evidence="2">R-8</strain>
    </source>
</reference>
<accession>A0A317F1K9</accession>
<protein>
    <submittedName>
        <fullName evidence="1">Uncharacterized protein</fullName>
    </submittedName>
</protein>
<comment type="caution">
    <text evidence="1">The sequence shown here is derived from an EMBL/GenBank/DDBJ whole genome shotgun (WGS) entry which is preliminary data.</text>
</comment>
<dbReference type="InterPro" id="IPR048012">
    <property type="entry name" value="BfmA-like_N"/>
</dbReference>
<gene>
    <name evidence="1" type="ORF">DF947_06175</name>
</gene>